<comment type="caution">
    <text evidence="2">The sequence shown here is derived from an EMBL/GenBank/DDBJ whole genome shotgun (WGS) entry which is preliminary data.</text>
</comment>
<sequence>MASFNGERFIGQQLQSLAAQTKHPDELVICDDASIDRTVAITEDFARTAPFPVHVHRNAKNLGYSRNFSKAMSRTTGDLVFIADQDDVWYPHKIDRVSAVLRDDPSALACVNDQLIVDADGASGGETVFGKMRKAGFPDNYLIAGSCTAIARPLLELLLPVPEVIPYDSWIGWAADLLGAKRLLEEPMQIYRRHGGNTTDPDVVQSASRWAEIRKYAGRDPRPAWKAEIAWRDILTDRFASACSSLHKVIPDCKIDAAILSNAQRVRALRQRLTILEEPRTMRGNAIIRAWRHGLYDEFNGLASAARDWLRA</sequence>
<dbReference type="InterPro" id="IPR001173">
    <property type="entry name" value="Glyco_trans_2-like"/>
</dbReference>
<feature type="domain" description="Glycosyltransferase 2-like" evidence="1">
    <location>
        <begin position="2"/>
        <end position="112"/>
    </location>
</feature>
<evidence type="ECO:0000313" key="2">
    <source>
        <dbReference type="EMBL" id="MCL6730152.1"/>
    </source>
</evidence>
<keyword evidence="3" id="KW-1185">Reference proteome</keyword>
<proteinExistence type="predicted"/>
<dbReference type="Proteomes" id="UP001165342">
    <property type="component" value="Unassembled WGS sequence"/>
</dbReference>
<dbReference type="InterPro" id="IPR029044">
    <property type="entry name" value="Nucleotide-diphossugar_trans"/>
</dbReference>
<dbReference type="GO" id="GO:0016757">
    <property type="term" value="F:glycosyltransferase activity"/>
    <property type="evidence" value="ECO:0007669"/>
    <property type="project" value="UniProtKB-KW"/>
</dbReference>
<dbReference type="PANTHER" id="PTHR22916">
    <property type="entry name" value="GLYCOSYLTRANSFERASE"/>
    <property type="match status" value="1"/>
</dbReference>
<dbReference type="RefSeq" id="WP_249831654.1">
    <property type="nucleotide sequence ID" value="NZ_JAMGBE010000003.1"/>
</dbReference>
<keyword evidence="2" id="KW-0808">Transferase</keyword>
<evidence type="ECO:0000259" key="1">
    <source>
        <dbReference type="Pfam" id="PF00535"/>
    </source>
</evidence>
<dbReference type="Gene3D" id="3.90.550.10">
    <property type="entry name" value="Spore Coat Polysaccharide Biosynthesis Protein SpsA, Chain A"/>
    <property type="match status" value="1"/>
</dbReference>
<dbReference type="Pfam" id="PF00535">
    <property type="entry name" value="Glycos_transf_2"/>
    <property type="match status" value="1"/>
</dbReference>
<name>A0ABT0S2Y3_9SPHN</name>
<gene>
    <name evidence="2" type="ORF">LZ538_08820</name>
</gene>
<protein>
    <submittedName>
        <fullName evidence="2">Glycosyltransferase</fullName>
        <ecNumber evidence="2">2.4.-.-</ecNumber>
    </submittedName>
</protein>
<dbReference type="PANTHER" id="PTHR22916:SF3">
    <property type="entry name" value="UDP-GLCNAC:BETAGAL BETA-1,3-N-ACETYLGLUCOSAMINYLTRANSFERASE-LIKE PROTEIN 1"/>
    <property type="match status" value="1"/>
</dbReference>
<organism evidence="2 3">
    <name type="scientific">Sphingomonas hankyongi</name>
    <dbReference type="NCBI Taxonomy" id="2908209"/>
    <lineage>
        <taxon>Bacteria</taxon>
        <taxon>Pseudomonadati</taxon>
        <taxon>Pseudomonadota</taxon>
        <taxon>Alphaproteobacteria</taxon>
        <taxon>Sphingomonadales</taxon>
        <taxon>Sphingomonadaceae</taxon>
        <taxon>Sphingomonas</taxon>
    </lineage>
</organism>
<dbReference type="EC" id="2.4.-.-" evidence="2"/>
<dbReference type="SUPFAM" id="SSF53448">
    <property type="entry name" value="Nucleotide-diphospho-sugar transferases"/>
    <property type="match status" value="1"/>
</dbReference>
<keyword evidence="2" id="KW-0328">Glycosyltransferase</keyword>
<accession>A0ABT0S2Y3</accession>
<dbReference type="EMBL" id="JAMGBE010000003">
    <property type="protein sequence ID" value="MCL6730152.1"/>
    <property type="molecule type" value="Genomic_DNA"/>
</dbReference>
<reference evidence="2" key="1">
    <citation type="submission" date="2022-05" db="EMBL/GenBank/DDBJ databases">
        <authorList>
            <person name="Jo J.-H."/>
            <person name="Im W.-T."/>
        </authorList>
    </citation>
    <scope>NUCLEOTIDE SEQUENCE</scope>
    <source>
        <strain evidence="2">SE220</strain>
    </source>
</reference>
<evidence type="ECO:0000313" key="3">
    <source>
        <dbReference type="Proteomes" id="UP001165342"/>
    </source>
</evidence>